<proteinExistence type="predicted"/>
<keyword evidence="3" id="KW-1185">Reference proteome</keyword>
<gene>
    <name evidence="2" type="ORF">FRACYDRAFT_233813</name>
</gene>
<dbReference type="InParanoid" id="A0A1E7FZQ8"/>
<dbReference type="AlphaFoldDB" id="A0A1E7FZQ8"/>
<sequence>MSEVKATYGCPCCGNILRKWGFCLTHMEECCPEQIKNKRELQQHCASIASSKSTSRITILIPYAVWNELDYRSKKKNKNQEYKARRASRMLMNELKEQQEQQQRSVIIGTRSAAVRSQSVMEMNQAVEWFLQSTMTASETKEAAAAAAVVAMKIWNDDRISACALYEKNQLLISKAVSSTDGGNSIGSVVLITSDKVLSGKGIANQLLVYSPTDFLRYYNTPRMVGLQSRIESNFDKKVYKSDNSGRGKLTAIYNSMDDR</sequence>
<dbReference type="InterPro" id="IPR002716">
    <property type="entry name" value="PIN_dom"/>
</dbReference>
<dbReference type="Gene3D" id="3.40.50.1010">
    <property type="entry name" value="5'-nuclease"/>
    <property type="match status" value="1"/>
</dbReference>
<evidence type="ECO:0000313" key="2">
    <source>
        <dbReference type="EMBL" id="OEU23641.1"/>
    </source>
</evidence>
<protein>
    <recommendedName>
        <fullName evidence="1">PIN domain-containing protein</fullName>
    </recommendedName>
</protein>
<evidence type="ECO:0000259" key="1">
    <source>
        <dbReference type="Pfam" id="PF13638"/>
    </source>
</evidence>
<dbReference type="EMBL" id="KV784353">
    <property type="protein sequence ID" value="OEU23641.1"/>
    <property type="molecule type" value="Genomic_DNA"/>
</dbReference>
<organism evidence="2 3">
    <name type="scientific">Fragilariopsis cylindrus CCMP1102</name>
    <dbReference type="NCBI Taxonomy" id="635003"/>
    <lineage>
        <taxon>Eukaryota</taxon>
        <taxon>Sar</taxon>
        <taxon>Stramenopiles</taxon>
        <taxon>Ochrophyta</taxon>
        <taxon>Bacillariophyta</taxon>
        <taxon>Bacillariophyceae</taxon>
        <taxon>Bacillariophycidae</taxon>
        <taxon>Bacillariales</taxon>
        <taxon>Bacillariaceae</taxon>
        <taxon>Fragilariopsis</taxon>
    </lineage>
</organism>
<dbReference type="KEGG" id="fcy:FRACYDRAFT_233813"/>
<name>A0A1E7FZQ8_9STRA</name>
<feature type="domain" description="PIN" evidence="1">
    <location>
        <begin position="54"/>
        <end position="209"/>
    </location>
</feature>
<evidence type="ECO:0000313" key="3">
    <source>
        <dbReference type="Proteomes" id="UP000095751"/>
    </source>
</evidence>
<accession>A0A1E7FZQ8</accession>
<reference evidence="2 3" key="1">
    <citation type="submission" date="2016-09" db="EMBL/GenBank/DDBJ databases">
        <title>Extensive genetic diversity and differential bi-allelic expression allows diatom success in the polar Southern Ocean.</title>
        <authorList>
            <consortium name="DOE Joint Genome Institute"/>
            <person name="Mock T."/>
            <person name="Otillar R.P."/>
            <person name="Strauss J."/>
            <person name="Dupont C."/>
            <person name="Frickenhaus S."/>
            <person name="Maumus F."/>
            <person name="Mcmullan M."/>
            <person name="Sanges R."/>
            <person name="Schmutz J."/>
            <person name="Toseland A."/>
            <person name="Valas R."/>
            <person name="Veluchamy A."/>
            <person name="Ward B.J."/>
            <person name="Allen A."/>
            <person name="Barry K."/>
            <person name="Falciatore A."/>
            <person name="Ferrante M."/>
            <person name="Fortunato A.E."/>
            <person name="Gloeckner G."/>
            <person name="Gruber A."/>
            <person name="Hipkin R."/>
            <person name="Janech M."/>
            <person name="Kroth P."/>
            <person name="Leese F."/>
            <person name="Lindquist E."/>
            <person name="Lyon B.R."/>
            <person name="Martin J."/>
            <person name="Mayer C."/>
            <person name="Parker M."/>
            <person name="Quesneville H."/>
            <person name="Raymond J."/>
            <person name="Uhlig C."/>
            <person name="Valentin K.U."/>
            <person name="Worden A.Z."/>
            <person name="Armbrust E.V."/>
            <person name="Bowler C."/>
            <person name="Green B."/>
            <person name="Moulton V."/>
            <person name="Van Oosterhout C."/>
            <person name="Grigoriev I."/>
        </authorList>
    </citation>
    <scope>NUCLEOTIDE SEQUENCE [LARGE SCALE GENOMIC DNA]</scope>
    <source>
        <strain evidence="2 3">CCMP1102</strain>
    </source>
</reference>
<dbReference type="Pfam" id="PF13638">
    <property type="entry name" value="PIN_4"/>
    <property type="match status" value="1"/>
</dbReference>
<dbReference type="Proteomes" id="UP000095751">
    <property type="component" value="Unassembled WGS sequence"/>
</dbReference>